<reference evidence="1" key="1">
    <citation type="journal article" date="2023" name="Mol. Phylogenet. Evol.">
        <title>Genome-scale phylogeny and comparative genomics of the fungal order Sordariales.</title>
        <authorList>
            <person name="Hensen N."/>
            <person name="Bonometti L."/>
            <person name="Westerberg I."/>
            <person name="Brannstrom I.O."/>
            <person name="Guillou S."/>
            <person name="Cros-Aarteil S."/>
            <person name="Calhoun S."/>
            <person name="Haridas S."/>
            <person name="Kuo A."/>
            <person name="Mondo S."/>
            <person name="Pangilinan J."/>
            <person name="Riley R."/>
            <person name="LaButti K."/>
            <person name="Andreopoulos B."/>
            <person name="Lipzen A."/>
            <person name="Chen C."/>
            <person name="Yan M."/>
            <person name="Daum C."/>
            <person name="Ng V."/>
            <person name="Clum A."/>
            <person name="Steindorff A."/>
            <person name="Ohm R.A."/>
            <person name="Martin F."/>
            <person name="Silar P."/>
            <person name="Natvig D.O."/>
            <person name="Lalanne C."/>
            <person name="Gautier V."/>
            <person name="Ament-Velasquez S.L."/>
            <person name="Kruys A."/>
            <person name="Hutchinson M.I."/>
            <person name="Powell A.J."/>
            <person name="Barry K."/>
            <person name="Miller A.N."/>
            <person name="Grigoriev I.V."/>
            <person name="Debuchy R."/>
            <person name="Gladieux P."/>
            <person name="Hiltunen Thoren M."/>
            <person name="Johannesson H."/>
        </authorList>
    </citation>
    <scope>NUCLEOTIDE SEQUENCE</scope>
    <source>
        <strain evidence="1">PSN293</strain>
    </source>
</reference>
<organism evidence="1 2">
    <name type="scientific">Rhypophila decipiens</name>
    <dbReference type="NCBI Taxonomy" id="261697"/>
    <lineage>
        <taxon>Eukaryota</taxon>
        <taxon>Fungi</taxon>
        <taxon>Dikarya</taxon>
        <taxon>Ascomycota</taxon>
        <taxon>Pezizomycotina</taxon>
        <taxon>Sordariomycetes</taxon>
        <taxon>Sordariomycetidae</taxon>
        <taxon>Sordariales</taxon>
        <taxon>Naviculisporaceae</taxon>
        <taxon>Rhypophila</taxon>
    </lineage>
</organism>
<name>A0AAN7B746_9PEZI</name>
<evidence type="ECO:0000313" key="1">
    <source>
        <dbReference type="EMBL" id="KAK4215226.1"/>
    </source>
</evidence>
<keyword evidence="2" id="KW-1185">Reference proteome</keyword>
<sequence>MDTRPILVTFQDTPSDRRYMQRPRSFALALAPAIHMALQTRNIDDGKQTSPPPSIDAIERWIVATFPSHRPCYDYTDIFWGITKSVYPPVHWNKFSDPAQAHEVLRAGRLVLVSLTLQEQEWQLLHRLQTDNILTRALYRAQPESEDTRWGPCYMDAVLWTGYDPATGVCTFIDPKTDVFYNTRYNGTFKVGDIGLLTTIMPLSKLRFYDFHCHPGKVIKLNKFRSALRCLSPRPMLRAGPSLVPNPFAEYHKEKKKPWRPKEDFVGTRVQETQPDDSYLIINQLNAWMWNTINAAE</sequence>
<protein>
    <submittedName>
        <fullName evidence="1">Uncharacterized protein</fullName>
    </submittedName>
</protein>
<gene>
    <name evidence="1" type="ORF">QBC37DRAFT_372178</name>
</gene>
<reference evidence="1" key="2">
    <citation type="submission" date="2023-05" db="EMBL/GenBank/DDBJ databases">
        <authorList>
            <consortium name="Lawrence Berkeley National Laboratory"/>
            <person name="Steindorff A."/>
            <person name="Hensen N."/>
            <person name="Bonometti L."/>
            <person name="Westerberg I."/>
            <person name="Brannstrom I.O."/>
            <person name="Guillou S."/>
            <person name="Cros-Aarteil S."/>
            <person name="Calhoun S."/>
            <person name="Haridas S."/>
            <person name="Kuo A."/>
            <person name="Mondo S."/>
            <person name="Pangilinan J."/>
            <person name="Riley R."/>
            <person name="Labutti K."/>
            <person name="Andreopoulos B."/>
            <person name="Lipzen A."/>
            <person name="Chen C."/>
            <person name="Yanf M."/>
            <person name="Daum C."/>
            <person name="Ng V."/>
            <person name="Clum A."/>
            <person name="Ohm R."/>
            <person name="Martin F."/>
            <person name="Silar P."/>
            <person name="Natvig D."/>
            <person name="Lalanne C."/>
            <person name="Gautier V."/>
            <person name="Ament-Velasquez S.L."/>
            <person name="Kruys A."/>
            <person name="Hutchinson M.I."/>
            <person name="Powell A.J."/>
            <person name="Barry K."/>
            <person name="Miller A.N."/>
            <person name="Grigoriev I.V."/>
            <person name="Debuchy R."/>
            <person name="Gladieux P."/>
            <person name="Thoren M.H."/>
            <person name="Johannesson H."/>
        </authorList>
    </citation>
    <scope>NUCLEOTIDE SEQUENCE</scope>
    <source>
        <strain evidence="1">PSN293</strain>
    </source>
</reference>
<proteinExistence type="predicted"/>
<evidence type="ECO:0000313" key="2">
    <source>
        <dbReference type="Proteomes" id="UP001301769"/>
    </source>
</evidence>
<accession>A0AAN7B746</accession>
<comment type="caution">
    <text evidence="1">The sequence shown here is derived from an EMBL/GenBank/DDBJ whole genome shotgun (WGS) entry which is preliminary data.</text>
</comment>
<dbReference type="AlphaFoldDB" id="A0AAN7B746"/>
<dbReference type="Proteomes" id="UP001301769">
    <property type="component" value="Unassembled WGS sequence"/>
</dbReference>
<dbReference type="EMBL" id="MU858082">
    <property type="protein sequence ID" value="KAK4215226.1"/>
    <property type="molecule type" value="Genomic_DNA"/>
</dbReference>